<dbReference type="PANTHER" id="PTHR11686">
    <property type="entry name" value="GAMMA GLUTAMYL TRANSPEPTIDASE"/>
    <property type="match status" value="1"/>
</dbReference>
<dbReference type="UniPathway" id="UPA00204"/>
<comment type="catalytic activity">
    <reaction evidence="2 12">
        <text>glutathione + H2O = L-cysteinylglycine + L-glutamate</text>
        <dbReference type="Rhea" id="RHEA:28807"/>
        <dbReference type="ChEBI" id="CHEBI:15377"/>
        <dbReference type="ChEBI" id="CHEBI:29985"/>
        <dbReference type="ChEBI" id="CHEBI:57925"/>
        <dbReference type="ChEBI" id="CHEBI:61694"/>
        <dbReference type="EC" id="3.4.19.13"/>
    </reaction>
</comment>
<evidence type="ECO:0000256" key="13">
    <source>
        <dbReference type="SAM" id="Phobius"/>
    </source>
</evidence>
<feature type="binding site" evidence="11">
    <location>
        <begin position="487"/>
        <end position="488"/>
    </location>
    <ligand>
        <name>L-glutamate</name>
        <dbReference type="ChEBI" id="CHEBI:29985"/>
    </ligand>
</feature>
<dbReference type="GO" id="GO:0036374">
    <property type="term" value="F:glutathione hydrolase activity"/>
    <property type="evidence" value="ECO:0007669"/>
    <property type="project" value="UniProtKB-UniRule"/>
</dbReference>
<comment type="similarity">
    <text evidence="4">Belongs to the gamma-glutamyltransferase family.</text>
</comment>
<dbReference type="GO" id="GO:0103068">
    <property type="term" value="F:leukotriene C4 gamma-glutamyl transferase activity"/>
    <property type="evidence" value="ECO:0007669"/>
    <property type="project" value="UniProtKB-EC"/>
</dbReference>
<feature type="binding site" evidence="11">
    <location>
        <position position="509"/>
    </location>
    <ligand>
        <name>L-glutamate</name>
        <dbReference type="ChEBI" id="CHEBI:29985"/>
    </ligand>
</feature>
<evidence type="ECO:0000256" key="7">
    <source>
        <dbReference type="ARBA" id="ARBA00023180"/>
    </source>
</evidence>
<keyword evidence="7" id="KW-0325">Glycoprotein</keyword>
<dbReference type="EC" id="3.4.19.13" evidence="12"/>
<dbReference type="EMBL" id="SMMG02000004">
    <property type="protein sequence ID" value="KAA3477231.1"/>
    <property type="molecule type" value="Genomic_DNA"/>
</dbReference>
<evidence type="ECO:0000256" key="5">
    <source>
        <dbReference type="ARBA" id="ARBA00022679"/>
    </source>
</evidence>
<dbReference type="InterPro" id="IPR043138">
    <property type="entry name" value="GGT_lsub"/>
</dbReference>
<evidence type="ECO:0000256" key="11">
    <source>
        <dbReference type="PIRSR" id="PIRSR600101-2"/>
    </source>
</evidence>
<evidence type="ECO:0000256" key="10">
    <source>
        <dbReference type="PIRSR" id="PIRSR600101-1"/>
    </source>
</evidence>
<keyword evidence="15" id="KW-1185">Reference proteome</keyword>
<sequence length="630" mass="68853">MEAPLLDEKNNRNIIRNTALCFFFLLLTLSRSVALLLSIYFIKVNGLIFRDDFSYLLVKGGNKYNERVEVGGPDSVESDQGVVAADDARCSKIGVLMLRKGGHAVDAAVATALCVGVVNPMASGIGGGAFMVVRSSSTSQVQAFDARETAPLAASQNMYENDMRTKYHGPLSMGVPGEIAGLHEAWLRYGRLDWKTLFEPAIKLAKEGFMIAPYLGLSIAEHELLIMNDPGLKQVFAPEGKLLQAGEKCYNVELAHTLEEVAEQGPGVLYNGTIGEKLVKDVRQVGGILTTEDLRNYKVEVTDAMVANVMNYTIYGMPPPSSGTLGLSLILNIFDSYGNADAAKGDLGVHRLIEALKHMFAERMNVGDPDFVDITKYVSEMLSVTFAKQIQEKIIDNATFPANYYMYRWSQLRDHGTSHFCVVDAERNAVSMTTTVNYPFGAGVLSPSTGIIVNNEMGDFSAPTEISPDMLPPAPANFIRPNKRPLSSMTPLIITKDNQLAGVIGGSGGMNIIPAVTQVFLNHFVLGMEPLAAVQHPRIYHKLIPNLVYYENWTVIAGDHIELADETKIFLREKGHELRAKSGGAIVQFVVQALQKDVERGRKFGKDSYIFHGTLTAVSDPRKDGKPAAV</sequence>
<keyword evidence="13" id="KW-0472">Membrane</keyword>
<evidence type="ECO:0000256" key="1">
    <source>
        <dbReference type="ARBA" id="ARBA00001049"/>
    </source>
</evidence>
<evidence type="ECO:0000256" key="8">
    <source>
        <dbReference type="ARBA" id="ARBA00023315"/>
    </source>
</evidence>
<feature type="binding site" evidence="11">
    <location>
        <position position="147"/>
    </location>
    <ligand>
        <name>L-glutamate</name>
        <dbReference type="ChEBI" id="CHEBI:29985"/>
    </ligand>
</feature>
<evidence type="ECO:0000256" key="2">
    <source>
        <dbReference type="ARBA" id="ARBA00001089"/>
    </source>
</evidence>
<dbReference type="GO" id="GO:0016756">
    <property type="term" value="F:glutathione gamma-glutamylcysteinyltransferase activity"/>
    <property type="evidence" value="ECO:0007669"/>
    <property type="project" value="UniProtKB-ARBA"/>
</dbReference>
<evidence type="ECO:0000313" key="15">
    <source>
        <dbReference type="Proteomes" id="UP000325315"/>
    </source>
</evidence>
<comment type="function">
    <text evidence="12">Cleaves the gamma-glutamyl peptide bond of glutathione and glutathione conjugates.</text>
</comment>
<dbReference type="InterPro" id="IPR000101">
    <property type="entry name" value="GGT_peptidase"/>
</dbReference>
<feature type="binding site" evidence="11">
    <location>
        <position position="459"/>
    </location>
    <ligand>
        <name>L-glutamate</name>
        <dbReference type="ChEBI" id="CHEBI:29985"/>
    </ligand>
</feature>
<dbReference type="GO" id="GO:0006751">
    <property type="term" value="P:glutathione catabolic process"/>
    <property type="evidence" value="ECO:0007669"/>
    <property type="project" value="UniProtKB-UniRule"/>
</dbReference>
<comment type="caution">
    <text evidence="14">The sequence shown here is derived from an EMBL/GenBank/DDBJ whole genome shotgun (WGS) entry which is preliminary data.</text>
</comment>
<feature type="active site" description="Nucleophile" evidence="10">
    <location>
        <position position="417"/>
    </location>
</feature>
<evidence type="ECO:0000256" key="6">
    <source>
        <dbReference type="ARBA" id="ARBA00022801"/>
    </source>
</evidence>
<dbReference type="Pfam" id="PF01019">
    <property type="entry name" value="G_glu_transpept"/>
    <property type="match status" value="1"/>
</dbReference>
<dbReference type="Gene3D" id="1.10.246.130">
    <property type="match status" value="1"/>
</dbReference>
<dbReference type="NCBIfam" id="TIGR00066">
    <property type="entry name" value="g_glut_trans"/>
    <property type="match status" value="1"/>
</dbReference>
<evidence type="ECO:0000256" key="12">
    <source>
        <dbReference type="RuleBase" id="RU368068"/>
    </source>
</evidence>
<keyword evidence="8 12" id="KW-0012">Acyltransferase</keyword>
<keyword evidence="13" id="KW-1133">Transmembrane helix</keyword>
<name>A0A5B6W6G5_9ROSI</name>
<feature type="transmembrane region" description="Helical" evidence="13">
    <location>
        <begin position="20"/>
        <end position="42"/>
    </location>
</feature>
<dbReference type="OrthoDB" id="2015213at2759"/>
<evidence type="ECO:0000256" key="4">
    <source>
        <dbReference type="ARBA" id="ARBA00009381"/>
    </source>
</evidence>
<organism evidence="14 15">
    <name type="scientific">Gossypium australe</name>
    <dbReference type="NCBI Taxonomy" id="47621"/>
    <lineage>
        <taxon>Eukaryota</taxon>
        <taxon>Viridiplantae</taxon>
        <taxon>Streptophyta</taxon>
        <taxon>Embryophyta</taxon>
        <taxon>Tracheophyta</taxon>
        <taxon>Spermatophyta</taxon>
        <taxon>Magnoliopsida</taxon>
        <taxon>eudicotyledons</taxon>
        <taxon>Gunneridae</taxon>
        <taxon>Pentapetalae</taxon>
        <taxon>rosids</taxon>
        <taxon>malvids</taxon>
        <taxon>Malvales</taxon>
        <taxon>Malvaceae</taxon>
        <taxon>Malvoideae</taxon>
        <taxon>Gossypium</taxon>
    </lineage>
</organism>
<dbReference type="GO" id="GO:0005886">
    <property type="term" value="C:plasma membrane"/>
    <property type="evidence" value="ECO:0007669"/>
    <property type="project" value="TreeGrafter"/>
</dbReference>
<reference evidence="14" key="1">
    <citation type="submission" date="2019-08" db="EMBL/GenBank/DDBJ databases">
        <authorList>
            <person name="Liu F."/>
        </authorList>
    </citation>
    <scope>NUCLEOTIDE SEQUENCE [LARGE SCALE GENOMIC DNA]</scope>
    <source>
        <strain evidence="14">PA1801</strain>
        <tissue evidence="14">Leaf</tissue>
    </source>
</reference>
<dbReference type="AlphaFoldDB" id="A0A5B6W6G5"/>
<dbReference type="Gene3D" id="3.60.20.40">
    <property type="match status" value="1"/>
</dbReference>
<dbReference type="InterPro" id="IPR043137">
    <property type="entry name" value="GGT_ssub_C"/>
</dbReference>
<dbReference type="SUPFAM" id="SSF56235">
    <property type="entry name" value="N-terminal nucleophile aminohydrolases (Ntn hydrolases)"/>
    <property type="match status" value="1"/>
</dbReference>
<keyword evidence="13" id="KW-0812">Transmembrane</keyword>
<dbReference type="FunFam" id="1.10.246.130:FF:000001">
    <property type="entry name" value="Gamma-glutamyltransferase 5 isoform 1"/>
    <property type="match status" value="1"/>
</dbReference>
<dbReference type="FunFam" id="3.60.20.40:FF:000004">
    <property type="entry name" value="Glutathione hydrolase 1"/>
    <property type="match status" value="1"/>
</dbReference>
<keyword evidence="6 12" id="KW-0378">Hydrolase</keyword>
<protein>
    <recommendedName>
        <fullName evidence="12">Glutathione hydrolase</fullName>
        <ecNumber evidence="12">2.3.2.2</ecNumber>
        <ecNumber evidence="12">3.4.19.13</ecNumber>
    </recommendedName>
    <alternativeName>
        <fullName evidence="12">Gamma-glutamyltransferase</fullName>
    </alternativeName>
    <alternativeName>
        <fullName evidence="12">Gamma-glutamyltranspeptidase</fullName>
    </alternativeName>
</protein>
<evidence type="ECO:0000313" key="14">
    <source>
        <dbReference type="EMBL" id="KAA3477231.1"/>
    </source>
</evidence>
<dbReference type="PRINTS" id="PR01210">
    <property type="entry name" value="GGTRANSPTASE"/>
</dbReference>
<accession>A0A5B6W6G5</accession>
<evidence type="ECO:0000256" key="9">
    <source>
        <dbReference type="ARBA" id="ARBA00047417"/>
    </source>
</evidence>
<comment type="catalytic activity">
    <reaction evidence="9 12">
        <text>an N-terminal (5-L-glutamyl)-[peptide] + an alpha-amino acid = 5-L-glutamyl amino acid + an N-terminal L-alpha-aminoacyl-[peptide]</text>
        <dbReference type="Rhea" id="RHEA:23904"/>
        <dbReference type="Rhea" id="RHEA-COMP:9780"/>
        <dbReference type="Rhea" id="RHEA-COMP:9795"/>
        <dbReference type="ChEBI" id="CHEBI:77644"/>
        <dbReference type="ChEBI" id="CHEBI:78597"/>
        <dbReference type="ChEBI" id="CHEBI:78599"/>
        <dbReference type="ChEBI" id="CHEBI:78608"/>
        <dbReference type="EC" id="2.3.2.2"/>
    </reaction>
</comment>
<feature type="binding site" evidence="11">
    <location>
        <begin position="435"/>
        <end position="437"/>
    </location>
    <ligand>
        <name>L-glutamate</name>
        <dbReference type="ChEBI" id="CHEBI:29985"/>
    </ligand>
</feature>
<gene>
    <name evidence="14" type="ORF">EPI10_011131</name>
</gene>
<dbReference type="EC" id="2.3.2.2" evidence="12"/>
<dbReference type="InterPro" id="IPR029055">
    <property type="entry name" value="Ntn_hydrolases_N"/>
</dbReference>
<evidence type="ECO:0000256" key="3">
    <source>
        <dbReference type="ARBA" id="ARBA00005115"/>
    </source>
</evidence>
<dbReference type="Proteomes" id="UP000325315">
    <property type="component" value="Unassembled WGS sequence"/>
</dbReference>
<comment type="catalytic activity">
    <reaction evidence="1 12">
        <text>an S-substituted glutathione + H2O = an S-substituted L-cysteinylglycine + L-glutamate</text>
        <dbReference type="Rhea" id="RHEA:59468"/>
        <dbReference type="ChEBI" id="CHEBI:15377"/>
        <dbReference type="ChEBI" id="CHEBI:29985"/>
        <dbReference type="ChEBI" id="CHEBI:90779"/>
        <dbReference type="ChEBI" id="CHEBI:143103"/>
        <dbReference type="EC" id="3.4.19.13"/>
    </reaction>
</comment>
<dbReference type="PANTHER" id="PTHR11686:SF9">
    <property type="entry name" value="RE13973P"/>
    <property type="match status" value="1"/>
</dbReference>
<comment type="pathway">
    <text evidence="3 12">Sulfur metabolism; glutathione metabolism.</text>
</comment>
<proteinExistence type="inferred from homology"/>
<keyword evidence="5 12" id="KW-0808">Transferase</keyword>